<evidence type="ECO:0000256" key="8">
    <source>
        <dbReference type="SAM" id="Phobius"/>
    </source>
</evidence>
<dbReference type="GO" id="GO:0005886">
    <property type="term" value="C:plasma membrane"/>
    <property type="evidence" value="ECO:0007669"/>
    <property type="project" value="UniProtKB-SubCell"/>
</dbReference>
<feature type="transmembrane region" description="Helical" evidence="8">
    <location>
        <begin position="37"/>
        <end position="54"/>
    </location>
</feature>
<evidence type="ECO:0000313" key="9">
    <source>
        <dbReference type="EMBL" id="MBW3469215.1"/>
    </source>
</evidence>
<evidence type="ECO:0000256" key="4">
    <source>
        <dbReference type="ARBA" id="ARBA00022475"/>
    </source>
</evidence>
<keyword evidence="6 8" id="KW-1133">Transmembrane helix</keyword>
<evidence type="ECO:0000256" key="3">
    <source>
        <dbReference type="ARBA" id="ARBA00022448"/>
    </source>
</evidence>
<dbReference type="InterPro" id="IPR002549">
    <property type="entry name" value="AI-2E-like"/>
</dbReference>
<dbReference type="Proteomes" id="UP000727490">
    <property type="component" value="Unassembled WGS sequence"/>
</dbReference>
<evidence type="ECO:0000313" key="10">
    <source>
        <dbReference type="Proteomes" id="UP000727490"/>
    </source>
</evidence>
<proteinExistence type="inferred from homology"/>
<reference evidence="9 10" key="1">
    <citation type="journal article" date="2020" name="Syst. Appl. Microbiol.">
        <title>Arthrospiribacter ruber gen. nov., sp. nov., a novel bacterium isolated from Arthrospira cultures.</title>
        <authorList>
            <person name="Waleron M."/>
            <person name="Misztak A."/>
            <person name="Waleron M.M."/>
            <person name="Furmaniak M."/>
            <person name="Mrozik A."/>
            <person name="Waleron K."/>
        </authorList>
    </citation>
    <scope>NUCLEOTIDE SEQUENCE [LARGE SCALE GENOMIC DNA]</scope>
    <source>
        <strain evidence="9 10">DPMB0001</strain>
    </source>
</reference>
<feature type="transmembrane region" description="Helical" evidence="8">
    <location>
        <begin position="323"/>
        <end position="344"/>
    </location>
</feature>
<sequence length="367" mass="40706">MTFKKIFKNPVRVCAYFLVVIGLYFAVAGIIAAKGVLAPVIVALILAMLSVPLARKIESWKIGRVWSSLMVLLVNMMVIVGVAILVSLQVRDFLEDSDDLEKQFYPTMVAVENFVLEHTPLEKGKLESYKEDLGIGEDNEGEDEEKEVGENGTVEVLGATFSFLADFLLMFVYLYLFLFYRKKFFKFAMLLFPKGSRDKYKATIVKSVGMVQHYLGGRLILMVFLVILYTIGLWISGVENFVLASLIGAVLSLIPFIGNMGAYVIALVLGVGAGGDTSTVIGVTITFLIVQILDSYVFQPIVFSNKLNINPFFVIFSVLVGNALWGVIGMVISIPVFAIITIFCRNIPELKAFGYVFSNEEKLLKSD</sequence>
<comment type="similarity">
    <text evidence="2">Belongs to the autoinducer-2 exporter (AI-2E) (TC 2.A.86) family.</text>
</comment>
<gene>
    <name evidence="9" type="ORF">EGN73_15550</name>
</gene>
<accession>A0A951IXV8</accession>
<name>A0A951IXV8_9BACT</name>
<keyword evidence="10" id="KW-1185">Reference proteome</keyword>
<evidence type="ECO:0000256" key="5">
    <source>
        <dbReference type="ARBA" id="ARBA00022692"/>
    </source>
</evidence>
<dbReference type="PANTHER" id="PTHR21716:SF53">
    <property type="entry name" value="PERMEASE PERM-RELATED"/>
    <property type="match status" value="1"/>
</dbReference>
<comment type="subcellular location">
    <subcellularLocation>
        <location evidence="1">Cell membrane</location>
        <topology evidence="1">Multi-pass membrane protein</topology>
    </subcellularLocation>
</comment>
<feature type="transmembrane region" description="Helical" evidence="8">
    <location>
        <begin position="241"/>
        <end position="268"/>
    </location>
</feature>
<keyword evidence="4" id="KW-1003">Cell membrane</keyword>
<feature type="transmembrane region" description="Helical" evidence="8">
    <location>
        <begin position="12"/>
        <end position="31"/>
    </location>
</feature>
<evidence type="ECO:0000256" key="6">
    <source>
        <dbReference type="ARBA" id="ARBA00022989"/>
    </source>
</evidence>
<dbReference type="Pfam" id="PF01594">
    <property type="entry name" value="AI-2E_transport"/>
    <property type="match status" value="1"/>
</dbReference>
<dbReference type="EMBL" id="RPHB01000007">
    <property type="protein sequence ID" value="MBW3469215.1"/>
    <property type="molecule type" value="Genomic_DNA"/>
</dbReference>
<comment type="caution">
    <text evidence="9">The sequence shown here is derived from an EMBL/GenBank/DDBJ whole genome shotgun (WGS) entry which is preliminary data.</text>
</comment>
<keyword evidence="3" id="KW-0813">Transport</keyword>
<evidence type="ECO:0000256" key="7">
    <source>
        <dbReference type="ARBA" id="ARBA00023136"/>
    </source>
</evidence>
<feature type="transmembrane region" description="Helical" evidence="8">
    <location>
        <begin position="280"/>
        <end position="303"/>
    </location>
</feature>
<evidence type="ECO:0000256" key="1">
    <source>
        <dbReference type="ARBA" id="ARBA00004651"/>
    </source>
</evidence>
<feature type="transmembrane region" description="Helical" evidence="8">
    <location>
        <begin position="66"/>
        <end position="88"/>
    </location>
</feature>
<feature type="transmembrane region" description="Helical" evidence="8">
    <location>
        <begin position="215"/>
        <end position="235"/>
    </location>
</feature>
<evidence type="ECO:0000256" key="2">
    <source>
        <dbReference type="ARBA" id="ARBA00009773"/>
    </source>
</evidence>
<dbReference type="AlphaFoldDB" id="A0A951IXV8"/>
<keyword evidence="5 8" id="KW-0812">Transmembrane</keyword>
<protein>
    <submittedName>
        <fullName evidence="9">AI-2E family transporter</fullName>
    </submittedName>
</protein>
<dbReference type="PANTHER" id="PTHR21716">
    <property type="entry name" value="TRANSMEMBRANE PROTEIN"/>
    <property type="match status" value="1"/>
</dbReference>
<dbReference type="RefSeq" id="WP_219291852.1">
    <property type="nucleotide sequence ID" value="NZ_RPHB01000007.1"/>
</dbReference>
<feature type="transmembrane region" description="Helical" evidence="8">
    <location>
        <begin position="156"/>
        <end position="180"/>
    </location>
</feature>
<keyword evidence="7 8" id="KW-0472">Membrane</keyword>
<organism evidence="9 10">
    <name type="scientific">Arthrospiribacter ruber</name>
    <dbReference type="NCBI Taxonomy" id="2487934"/>
    <lineage>
        <taxon>Bacteria</taxon>
        <taxon>Pseudomonadati</taxon>
        <taxon>Bacteroidota</taxon>
        <taxon>Cytophagia</taxon>
        <taxon>Cytophagales</taxon>
        <taxon>Cyclobacteriaceae</taxon>
        <taxon>Arthrospiribacter</taxon>
    </lineage>
</organism>